<evidence type="ECO:0000313" key="1">
    <source>
        <dbReference type="EMBL" id="WWQ65180.1"/>
    </source>
</evidence>
<accession>A0ACD5AD69</accession>
<dbReference type="EC" id="1.-.-.-" evidence="1"/>
<evidence type="ECO:0000313" key="2">
    <source>
        <dbReference type="Proteomes" id="UP001432251"/>
    </source>
</evidence>
<name>A0ACD5AD69_9ACTN</name>
<dbReference type="Proteomes" id="UP001432251">
    <property type="component" value="Chromosome"/>
</dbReference>
<proteinExistence type="predicted"/>
<sequence>MSSTTPLRVAVVIGSTREGRLAPTVGAWFADRARGHSPHTHFDVIDLADLDLPDTHPSWGHQRTPAQAELAARVEDADAYVIVTPEYNHSFPAHLKHFIDLHHTEWKAKPVGFVSYGGVAGGLRAVEQLRLVFAELHCATVRDGVSFHKVTGDHFAEGGLAHDERGAAGAAKVMLDQLDWWARALRTARAQTPYR</sequence>
<gene>
    <name evidence="1" type="ORF">V2W30_18775</name>
</gene>
<protein>
    <submittedName>
        <fullName evidence="1">NAD(P)H-dependent oxidoreductase</fullName>
        <ecNumber evidence="1">1.-.-.-</ecNumber>
    </submittedName>
</protein>
<keyword evidence="2" id="KW-1185">Reference proteome</keyword>
<reference evidence="1" key="1">
    <citation type="journal article" date="2025" name="Int. J. Syst. Evol. Microbiol.">
        <title>Streptomyces citrinus sp. nov., with yellow diffusible pigment.</title>
        <authorList>
            <person name="He Y."/>
            <person name="Yang E."/>
            <person name="Xu J."/>
            <person name="Sun Y."/>
            <person name="Sun L."/>
        </authorList>
    </citation>
    <scope>NUCLEOTIDE SEQUENCE</scope>
    <source>
        <strain evidence="1">Q6</strain>
    </source>
</reference>
<dbReference type="EMBL" id="CP146022">
    <property type="protein sequence ID" value="WWQ65180.1"/>
    <property type="molecule type" value="Genomic_DNA"/>
</dbReference>
<organism evidence="1 2">
    <name type="scientific">Streptomyces citrinus</name>
    <dbReference type="NCBI Taxonomy" id="3118173"/>
    <lineage>
        <taxon>Bacteria</taxon>
        <taxon>Bacillati</taxon>
        <taxon>Actinomycetota</taxon>
        <taxon>Actinomycetes</taxon>
        <taxon>Kitasatosporales</taxon>
        <taxon>Streptomycetaceae</taxon>
        <taxon>Streptomyces</taxon>
    </lineage>
</organism>
<keyword evidence="1" id="KW-0560">Oxidoreductase</keyword>